<comment type="caution">
    <text evidence="2">The sequence shown here is derived from an EMBL/GenBank/DDBJ whole genome shotgun (WGS) entry which is preliminary data.</text>
</comment>
<feature type="compositionally biased region" description="Basic residues" evidence="1">
    <location>
        <begin position="269"/>
        <end position="279"/>
    </location>
</feature>
<proteinExistence type="predicted"/>
<sequence>MSHRYTRAEKGKAMANNTTLRKPLVKVPESDISELIERNKFMLIEGKRQREALALDLRRIDAATMTVTWLGAPLHHRREPTTRENHDGTFATSKTQDKNDPPSALSRGNRVSPITDVSYRTDQSPTTGPNNKDKRTSISSRLSDPCSGNGSGEDIVSAKERLSINTQRTSRAGLDLVRKEADTLQNPQNLTPQQLEMTLPSIDSITRPSSSNVFEAGRLDPCERSPIRTLSEDMIHVYLRLGPLLSDTTEETEELGELPIHPALTSKAAGKRVVRRRTARSTLQEVSDVSQSMDQYMEPAPHGHQDVLNNSTEVHQSNRTDQTDRAVYRIDPRSSGMEFQLEPRSNDRTDRTRARLSRPSRHSKDNSRARLSLGREEPEDIHEFSPGGPSR</sequence>
<gene>
    <name evidence="2" type="ORF">F2Q69_00008897</name>
</gene>
<dbReference type="EMBL" id="QGKX02001521">
    <property type="protein sequence ID" value="KAF3514602.1"/>
    <property type="molecule type" value="Genomic_DNA"/>
</dbReference>
<evidence type="ECO:0000313" key="2">
    <source>
        <dbReference type="EMBL" id="KAF3514602.1"/>
    </source>
</evidence>
<dbReference type="AlphaFoldDB" id="A0A8S9PLW2"/>
<accession>A0A8S9PLW2</accession>
<evidence type="ECO:0000313" key="3">
    <source>
        <dbReference type="Proteomes" id="UP000712600"/>
    </source>
</evidence>
<evidence type="ECO:0000256" key="1">
    <source>
        <dbReference type="SAM" id="MobiDB-lite"/>
    </source>
</evidence>
<feature type="compositionally biased region" description="Basic and acidic residues" evidence="1">
    <location>
        <begin position="344"/>
        <end position="353"/>
    </location>
</feature>
<name>A0A8S9PLW2_BRACR</name>
<feature type="compositionally biased region" description="Polar residues" evidence="1">
    <location>
        <begin position="118"/>
        <end position="130"/>
    </location>
</feature>
<feature type="compositionally biased region" description="Polar residues" evidence="1">
    <location>
        <begin position="137"/>
        <end position="148"/>
    </location>
</feature>
<reference evidence="2" key="1">
    <citation type="submission" date="2019-12" db="EMBL/GenBank/DDBJ databases">
        <title>Genome sequencing and annotation of Brassica cretica.</title>
        <authorList>
            <person name="Studholme D.J."/>
            <person name="Sarris P."/>
        </authorList>
    </citation>
    <scope>NUCLEOTIDE SEQUENCE</scope>
    <source>
        <strain evidence="2">PFS-109/04</strain>
        <tissue evidence="2">Leaf</tissue>
    </source>
</reference>
<dbReference type="Proteomes" id="UP000712600">
    <property type="component" value="Unassembled WGS sequence"/>
</dbReference>
<feature type="region of interest" description="Disordered" evidence="1">
    <location>
        <begin position="73"/>
        <end position="167"/>
    </location>
</feature>
<protein>
    <submittedName>
        <fullName evidence="2">Uncharacterized protein</fullName>
    </submittedName>
</protein>
<feature type="compositionally biased region" description="Basic and acidic residues" evidence="1">
    <location>
        <begin position="316"/>
        <end position="332"/>
    </location>
</feature>
<feature type="region of interest" description="Disordered" evidence="1">
    <location>
        <begin position="314"/>
        <end position="391"/>
    </location>
</feature>
<feature type="region of interest" description="Disordered" evidence="1">
    <location>
        <begin position="267"/>
        <end position="290"/>
    </location>
</feature>
<feature type="compositionally biased region" description="Basic and acidic residues" evidence="1">
    <location>
        <begin position="362"/>
        <end position="376"/>
    </location>
</feature>
<organism evidence="2 3">
    <name type="scientific">Brassica cretica</name>
    <name type="common">Mustard</name>
    <dbReference type="NCBI Taxonomy" id="69181"/>
    <lineage>
        <taxon>Eukaryota</taxon>
        <taxon>Viridiplantae</taxon>
        <taxon>Streptophyta</taxon>
        <taxon>Embryophyta</taxon>
        <taxon>Tracheophyta</taxon>
        <taxon>Spermatophyta</taxon>
        <taxon>Magnoliopsida</taxon>
        <taxon>eudicotyledons</taxon>
        <taxon>Gunneridae</taxon>
        <taxon>Pentapetalae</taxon>
        <taxon>rosids</taxon>
        <taxon>malvids</taxon>
        <taxon>Brassicales</taxon>
        <taxon>Brassicaceae</taxon>
        <taxon>Brassiceae</taxon>
        <taxon>Brassica</taxon>
    </lineage>
</organism>
<feature type="compositionally biased region" description="Polar residues" evidence="1">
    <location>
        <begin position="280"/>
        <end position="290"/>
    </location>
</feature>